<comment type="caution">
    <text evidence="5">The sequence shown here is derived from an EMBL/GenBank/DDBJ whole genome shotgun (WGS) entry which is preliminary data.</text>
</comment>
<accession>A0A9K3D6T9</accession>
<dbReference type="GO" id="GO:0005096">
    <property type="term" value="F:GTPase activator activity"/>
    <property type="evidence" value="ECO:0007669"/>
    <property type="project" value="InterPro"/>
</dbReference>
<dbReference type="GO" id="GO:0000166">
    <property type="term" value="F:nucleotide binding"/>
    <property type="evidence" value="ECO:0007669"/>
    <property type="project" value="UniProtKB-KW"/>
</dbReference>
<dbReference type="PANTHER" id="PTHR15440:SF0">
    <property type="entry name" value="PROTEIN XRP2"/>
    <property type="match status" value="1"/>
</dbReference>
<dbReference type="PROSITE" id="PS51329">
    <property type="entry name" value="C_CAP_COFACTOR_C"/>
    <property type="match status" value="1"/>
</dbReference>
<feature type="compositionally biased region" description="Pro residues" evidence="3">
    <location>
        <begin position="1"/>
        <end position="10"/>
    </location>
</feature>
<evidence type="ECO:0000259" key="4">
    <source>
        <dbReference type="PROSITE" id="PS51329"/>
    </source>
</evidence>
<dbReference type="EMBL" id="BDIP01005909">
    <property type="protein sequence ID" value="GIQ90213.1"/>
    <property type="molecule type" value="Genomic_DNA"/>
</dbReference>
<feature type="region of interest" description="Disordered" evidence="3">
    <location>
        <begin position="1"/>
        <end position="20"/>
    </location>
</feature>
<dbReference type="Pfam" id="PF07986">
    <property type="entry name" value="TBCC"/>
    <property type="match status" value="1"/>
</dbReference>
<dbReference type="InterPro" id="IPR006599">
    <property type="entry name" value="CARP_motif"/>
</dbReference>
<evidence type="ECO:0000313" key="5">
    <source>
        <dbReference type="EMBL" id="GIQ90213.1"/>
    </source>
</evidence>
<reference evidence="5 6" key="1">
    <citation type="journal article" date="2018" name="PLoS ONE">
        <title>The draft genome of Kipferlia bialata reveals reductive genome evolution in fornicate parasites.</title>
        <authorList>
            <person name="Tanifuji G."/>
            <person name="Takabayashi S."/>
            <person name="Kume K."/>
            <person name="Takagi M."/>
            <person name="Nakayama T."/>
            <person name="Kamikawa R."/>
            <person name="Inagaki Y."/>
            <person name="Hashimoto T."/>
        </authorList>
    </citation>
    <scope>NUCLEOTIDE SEQUENCE [LARGE SCALE GENOMIC DNA]</scope>
    <source>
        <strain evidence="5">NY0173</strain>
    </source>
</reference>
<dbReference type="AlphaFoldDB" id="A0A9K3D6T9"/>
<dbReference type="GO" id="GO:0006892">
    <property type="term" value="P:post-Golgi vesicle-mediated transport"/>
    <property type="evidence" value="ECO:0007669"/>
    <property type="project" value="TreeGrafter"/>
</dbReference>
<dbReference type="GO" id="GO:1990075">
    <property type="term" value="C:periciliary membrane compartment"/>
    <property type="evidence" value="ECO:0007669"/>
    <property type="project" value="TreeGrafter"/>
</dbReference>
<dbReference type="GO" id="GO:0005929">
    <property type="term" value="C:cilium"/>
    <property type="evidence" value="ECO:0007669"/>
    <property type="project" value="TreeGrafter"/>
</dbReference>
<evidence type="ECO:0000256" key="2">
    <source>
        <dbReference type="ARBA" id="ARBA00022741"/>
    </source>
</evidence>
<dbReference type="Gene3D" id="2.160.20.70">
    <property type="match status" value="1"/>
</dbReference>
<evidence type="ECO:0000256" key="3">
    <source>
        <dbReference type="SAM" id="MobiDB-lite"/>
    </source>
</evidence>
<name>A0A9K3D6T9_9EUKA</name>
<comment type="similarity">
    <text evidence="1">Belongs to the TBCC family.</text>
</comment>
<dbReference type="OrthoDB" id="194775at2759"/>
<protein>
    <submittedName>
        <fullName evidence="5">Protein XRP2</fullName>
    </submittedName>
</protein>
<gene>
    <name evidence="5" type="ORF">KIPB_012927</name>
</gene>
<dbReference type="Proteomes" id="UP000265618">
    <property type="component" value="Unassembled WGS sequence"/>
</dbReference>
<dbReference type="InterPro" id="IPR012945">
    <property type="entry name" value="Tubulin-bd_cofactor_C_dom"/>
</dbReference>
<dbReference type="PANTHER" id="PTHR15440">
    <property type="entry name" value="XRP2 PROTEIN"/>
    <property type="match status" value="1"/>
</dbReference>
<proteinExistence type="inferred from homology"/>
<dbReference type="InterPro" id="IPR039093">
    <property type="entry name" value="XRP2"/>
</dbReference>
<evidence type="ECO:0000313" key="6">
    <source>
        <dbReference type="Proteomes" id="UP000265618"/>
    </source>
</evidence>
<feature type="domain" description="C-CAP/cofactor C-like" evidence="4">
    <location>
        <begin position="5"/>
        <end position="137"/>
    </location>
</feature>
<organism evidence="5 6">
    <name type="scientific">Kipferlia bialata</name>
    <dbReference type="NCBI Taxonomy" id="797122"/>
    <lineage>
        <taxon>Eukaryota</taxon>
        <taxon>Metamonada</taxon>
        <taxon>Carpediemonas-like organisms</taxon>
        <taxon>Kipferlia</taxon>
    </lineage>
</organism>
<dbReference type="InterPro" id="IPR016098">
    <property type="entry name" value="CAP/MinC_C"/>
</dbReference>
<dbReference type="SMART" id="SM00673">
    <property type="entry name" value="CARP"/>
    <property type="match status" value="2"/>
</dbReference>
<sequence length="296" mass="32137">MRCIPPPPPTHTHTHSHHRRNQIILRPPGTFQGNECVIDNCHDCTIVCWDHINCVQVDRCTGCVIVLLAVANSVFLTDVSDCRVALACGQYRCRTCTNIDLSLLTRTEPIIESSDAIRVTSFEVALKTDVDHSLIPPFLDACRTALSDANVPRFKNKVFEMFDFAQYNSLKDPSQCHNFTYGSSLDSGLLYSPIVLPSRVLSCDEPVSEAIQVSSLEGEGEAVGGLPPGTETGKRETQVVEGVDTLGIDDLDGITAEIALDMADGSQPCLIRLGLCPVQLPGVHPVGEYTCTDPDG</sequence>
<evidence type="ECO:0000256" key="1">
    <source>
        <dbReference type="ARBA" id="ARBA00008848"/>
    </source>
</evidence>
<keyword evidence="6" id="KW-1185">Reference proteome</keyword>
<dbReference type="InterPro" id="IPR017901">
    <property type="entry name" value="C-CAP_CF_C-like"/>
</dbReference>
<feature type="non-terminal residue" evidence="5">
    <location>
        <position position="1"/>
    </location>
</feature>
<keyword evidence="2" id="KW-0547">Nucleotide-binding</keyword>